<evidence type="ECO:0000313" key="2">
    <source>
        <dbReference type="EMBL" id="KNC78624.1"/>
    </source>
</evidence>
<keyword evidence="3" id="KW-1185">Reference proteome</keyword>
<evidence type="ECO:0000313" key="3">
    <source>
        <dbReference type="Proteomes" id="UP000054560"/>
    </source>
</evidence>
<name>A0A0L0FPJ1_9EUKA</name>
<accession>A0A0L0FPJ1</accession>
<dbReference type="GeneID" id="25909458"/>
<feature type="region of interest" description="Disordered" evidence="1">
    <location>
        <begin position="42"/>
        <end position="65"/>
    </location>
</feature>
<evidence type="ECO:0000256" key="1">
    <source>
        <dbReference type="SAM" id="MobiDB-lite"/>
    </source>
</evidence>
<reference evidence="2 3" key="1">
    <citation type="submission" date="2011-02" db="EMBL/GenBank/DDBJ databases">
        <title>The Genome Sequence of Sphaeroforma arctica JP610.</title>
        <authorList>
            <consortium name="The Broad Institute Genome Sequencing Platform"/>
            <person name="Russ C."/>
            <person name="Cuomo C."/>
            <person name="Young S.K."/>
            <person name="Zeng Q."/>
            <person name="Gargeya S."/>
            <person name="Alvarado L."/>
            <person name="Berlin A."/>
            <person name="Chapman S.B."/>
            <person name="Chen Z."/>
            <person name="Freedman E."/>
            <person name="Gellesch M."/>
            <person name="Goldberg J."/>
            <person name="Griggs A."/>
            <person name="Gujja S."/>
            <person name="Heilman E."/>
            <person name="Heiman D."/>
            <person name="Howarth C."/>
            <person name="Mehta T."/>
            <person name="Neiman D."/>
            <person name="Pearson M."/>
            <person name="Roberts A."/>
            <person name="Saif S."/>
            <person name="Shea T."/>
            <person name="Shenoy N."/>
            <person name="Sisk P."/>
            <person name="Stolte C."/>
            <person name="Sykes S."/>
            <person name="White J."/>
            <person name="Yandava C."/>
            <person name="Burger G."/>
            <person name="Gray M.W."/>
            <person name="Holland P.W.H."/>
            <person name="King N."/>
            <person name="Lang F.B.F."/>
            <person name="Roger A.J."/>
            <person name="Ruiz-Trillo I."/>
            <person name="Haas B."/>
            <person name="Nusbaum C."/>
            <person name="Birren B."/>
        </authorList>
    </citation>
    <scope>NUCLEOTIDE SEQUENCE [LARGE SCALE GENOMIC DNA]</scope>
    <source>
        <strain evidence="2 3">JP610</strain>
    </source>
</reference>
<dbReference type="RefSeq" id="XP_014152526.1">
    <property type="nucleotide sequence ID" value="XM_014297051.1"/>
</dbReference>
<protein>
    <submittedName>
        <fullName evidence="2">Uncharacterized protein</fullName>
    </submittedName>
</protein>
<gene>
    <name evidence="2" type="ORF">SARC_08954</name>
</gene>
<dbReference type="Proteomes" id="UP000054560">
    <property type="component" value="Unassembled WGS sequence"/>
</dbReference>
<dbReference type="EMBL" id="KQ242455">
    <property type="protein sequence ID" value="KNC78624.1"/>
    <property type="molecule type" value="Genomic_DNA"/>
</dbReference>
<organism evidence="2 3">
    <name type="scientific">Sphaeroforma arctica JP610</name>
    <dbReference type="NCBI Taxonomy" id="667725"/>
    <lineage>
        <taxon>Eukaryota</taxon>
        <taxon>Ichthyosporea</taxon>
        <taxon>Ichthyophonida</taxon>
        <taxon>Sphaeroforma</taxon>
    </lineage>
</organism>
<proteinExistence type="predicted"/>
<dbReference type="AlphaFoldDB" id="A0A0L0FPJ1"/>
<feature type="compositionally biased region" description="Polar residues" evidence="1">
    <location>
        <begin position="53"/>
        <end position="65"/>
    </location>
</feature>
<sequence>MDDTDEFLRPQQSLIVPYFFRCEDIGDHKYSMLFGYQSAEQNKGGSREYARVTPSNQNVPEITWR</sequence>